<dbReference type="SMART" id="SM00360">
    <property type="entry name" value="RRM"/>
    <property type="match status" value="2"/>
</dbReference>
<dbReference type="Proteomes" id="UP000288216">
    <property type="component" value="Unassembled WGS sequence"/>
</dbReference>
<keyword evidence="13" id="KW-1185">Reference proteome</keyword>
<comment type="similarity">
    <text evidence="6">Belongs to the ARTD/PARP family.</text>
</comment>
<dbReference type="STRING" id="75743.A0A401Q1Z7"/>
<dbReference type="CDD" id="cd12547">
    <property type="entry name" value="RRM1_2_PAR10"/>
    <property type="match status" value="1"/>
</dbReference>
<keyword evidence="2 8" id="KW-0328">Glycosyltransferase</keyword>
<feature type="domain" description="RRM" evidence="10">
    <location>
        <begin position="210"/>
        <end position="283"/>
    </location>
</feature>
<dbReference type="GO" id="GO:0005634">
    <property type="term" value="C:nucleus"/>
    <property type="evidence" value="ECO:0007669"/>
    <property type="project" value="UniProtKB-SubCell"/>
</dbReference>
<keyword evidence="5" id="KW-0539">Nucleus</keyword>
<dbReference type="InterPro" id="IPR012677">
    <property type="entry name" value="Nucleotide-bd_a/b_plait_sf"/>
</dbReference>
<dbReference type="GO" id="GO:0003714">
    <property type="term" value="F:transcription corepressor activity"/>
    <property type="evidence" value="ECO:0007669"/>
    <property type="project" value="TreeGrafter"/>
</dbReference>
<sequence length="860" mass="96846">MPPKQCDHGICSQLVRQPHESYHPPHQLWKSPAGGSHTETGMEQADPADDCVLQVHGVTDDMPMDILTLYFESKRRSGGGTITSTKRQGDYAVITFENPTDAQRVLSNSGHKFQNVELTVRRPPPNDPRKIVLRGLKPQIMDDTLILYLECVADCSSDQFTVHYGQDRIQALVHFKEALSAEALEKMKRKAGSRALQGATINIEQLPRTDRILVENISPTDDKDILSLYFESRRSDGGSVLDVTMVSPGTAIVVFQEWEAVDRVLQKCQKLQDRELLVRPYYDFLQLPSTDRECGRQTVETQAEVLAEVTSVINVPDKVKLNILHSNPFLHDLRNECSELSLTIDANNCVCVRGTDPLQIEKTKSRILEFLSQIAQVDVPISEDQAKFFSRGDIQDHLQNVLREKGLPTCFSISDGVLTVTAPSVPVAHQVAHLIEQQISQFSISISDRQLHVLTAPDWEKLLPSLRFCEARISDVGDQVCFISLKCFRAENEERVKDLLENSVSEDLVIGMEPGKLRFLQEYYQDFLAGSQQVSIFPLEGDTAGLRITGVGSACENVDELLRSIASNICSRTLTLQKPGICRFLREERGTNILKHLEIKYKCTIGLEGVRWMMLQTKHPLEIQNSQATPSFERDVSVCTELQQQQQSVNMRDANGNIPDLGTDTLTLTSGRIELIQLNEASDEYSKMVRHFYDTLKDMHNKIRIIKVEKVSNPLLYQQYMLKKASMVAAQTDVERVLYHGTSEASAKEIYVHGFNRSFCGKNATVYGQGVYFAVNAIVSIQDQYSPPNADGHKFVFVTNALTGTYTNGKSEMKTPPLKENTEMPLRYDSLVDNCNDPKIFVIFNDTQAYPQYLITCQRN</sequence>
<dbReference type="InterPro" id="IPR012317">
    <property type="entry name" value="Poly(ADP-ribose)pol_cat_dom"/>
</dbReference>
<keyword evidence="7" id="KW-0694">RNA-binding</keyword>
<evidence type="ECO:0000256" key="5">
    <source>
        <dbReference type="ARBA" id="ARBA00023242"/>
    </source>
</evidence>
<evidence type="ECO:0000313" key="12">
    <source>
        <dbReference type="EMBL" id="GCB79371.1"/>
    </source>
</evidence>
<dbReference type="GO" id="GO:0003950">
    <property type="term" value="F:NAD+ poly-ADP-ribosyltransferase activity"/>
    <property type="evidence" value="ECO:0007669"/>
    <property type="project" value="UniProtKB-UniRule"/>
</dbReference>
<dbReference type="PROSITE" id="PS50102">
    <property type="entry name" value="RRM"/>
    <property type="match status" value="1"/>
</dbReference>
<dbReference type="SUPFAM" id="SSF54928">
    <property type="entry name" value="RNA-binding domain, RBD"/>
    <property type="match status" value="2"/>
</dbReference>
<dbReference type="InterPro" id="IPR000504">
    <property type="entry name" value="RRM_dom"/>
</dbReference>
<feature type="domain" description="PARP catalytic" evidence="11">
    <location>
        <begin position="658"/>
        <end position="860"/>
    </location>
</feature>
<feature type="region of interest" description="Disordered" evidence="9">
    <location>
        <begin position="21"/>
        <end position="44"/>
    </location>
</feature>
<organism evidence="12 13">
    <name type="scientific">Scyliorhinus torazame</name>
    <name type="common">Cloudy catshark</name>
    <name type="synonym">Catulus torazame</name>
    <dbReference type="NCBI Taxonomy" id="75743"/>
    <lineage>
        <taxon>Eukaryota</taxon>
        <taxon>Metazoa</taxon>
        <taxon>Chordata</taxon>
        <taxon>Craniata</taxon>
        <taxon>Vertebrata</taxon>
        <taxon>Chondrichthyes</taxon>
        <taxon>Elasmobranchii</taxon>
        <taxon>Galeomorphii</taxon>
        <taxon>Galeoidea</taxon>
        <taxon>Carcharhiniformes</taxon>
        <taxon>Scyliorhinidae</taxon>
        <taxon>Scyliorhinus</taxon>
    </lineage>
</organism>
<dbReference type="PANTHER" id="PTHR14453:SF94">
    <property type="entry name" value="PROTEIN MONO-ADP-RIBOSYLTRANSFERASE PARP10"/>
    <property type="match status" value="1"/>
</dbReference>
<evidence type="ECO:0000256" key="4">
    <source>
        <dbReference type="ARBA" id="ARBA00023027"/>
    </source>
</evidence>
<dbReference type="CDD" id="cd01439">
    <property type="entry name" value="TCCD_inducible_PARP_like"/>
    <property type="match status" value="1"/>
</dbReference>
<dbReference type="Gene3D" id="3.30.70.330">
    <property type="match status" value="2"/>
</dbReference>
<evidence type="ECO:0000256" key="8">
    <source>
        <dbReference type="RuleBase" id="RU362114"/>
    </source>
</evidence>
<evidence type="ECO:0000259" key="11">
    <source>
        <dbReference type="PROSITE" id="PS51059"/>
    </source>
</evidence>
<proteinExistence type="inferred from homology"/>
<protein>
    <recommendedName>
        <fullName evidence="8">Poly [ADP-ribose] polymerase</fullName>
        <shortName evidence="8">PARP</shortName>
        <ecNumber evidence="8">2.4.2.-</ecNumber>
    </recommendedName>
</protein>
<dbReference type="GO" id="GO:0070212">
    <property type="term" value="P:protein poly-ADP-ribosylation"/>
    <property type="evidence" value="ECO:0007669"/>
    <property type="project" value="TreeGrafter"/>
</dbReference>
<dbReference type="AlphaFoldDB" id="A0A401Q1Z7"/>
<dbReference type="SUPFAM" id="SSF56399">
    <property type="entry name" value="ADP-ribosylation"/>
    <property type="match status" value="1"/>
</dbReference>
<keyword evidence="4 8" id="KW-0520">NAD</keyword>
<dbReference type="FunFam" id="3.90.228.10:FF:000008">
    <property type="entry name" value="Poly [ADP-ribose] polymerase"/>
    <property type="match status" value="1"/>
</dbReference>
<evidence type="ECO:0000256" key="2">
    <source>
        <dbReference type="ARBA" id="ARBA00022676"/>
    </source>
</evidence>
<evidence type="ECO:0000256" key="7">
    <source>
        <dbReference type="PROSITE-ProRule" id="PRU00176"/>
    </source>
</evidence>
<name>A0A401Q1Z7_SCYTO</name>
<dbReference type="OMA" id="DHWLQGS"/>
<accession>A0A401Q1Z7</accession>
<dbReference type="GO" id="GO:0005737">
    <property type="term" value="C:cytoplasm"/>
    <property type="evidence" value="ECO:0007669"/>
    <property type="project" value="TreeGrafter"/>
</dbReference>
<evidence type="ECO:0000259" key="10">
    <source>
        <dbReference type="PROSITE" id="PS50102"/>
    </source>
</evidence>
<dbReference type="GO" id="GO:1990404">
    <property type="term" value="F:NAD+-protein mono-ADP-ribosyltransferase activity"/>
    <property type="evidence" value="ECO:0007669"/>
    <property type="project" value="TreeGrafter"/>
</dbReference>
<evidence type="ECO:0000256" key="6">
    <source>
        <dbReference type="ARBA" id="ARBA00024347"/>
    </source>
</evidence>
<dbReference type="EMBL" id="BFAA01011980">
    <property type="protein sequence ID" value="GCB79371.1"/>
    <property type="molecule type" value="Genomic_DNA"/>
</dbReference>
<evidence type="ECO:0000256" key="1">
    <source>
        <dbReference type="ARBA" id="ARBA00004123"/>
    </source>
</evidence>
<reference evidence="12 13" key="1">
    <citation type="journal article" date="2018" name="Nat. Ecol. Evol.">
        <title>Shark genomes provide insights into elasmobranch evolution and the origin of vertebrates.</title>
        <authorList>
            <person name="Hara Y"/>
            <person name="Yamaguchi K"/>
            <person name="Onimaru K"/>
            <person name="Kadota M"/>
            <person name="Koyanagi M"/>
            <person name="Keeley SD"/>
            <person name="Tatsumi K"/>
            <person name="Tanaka K"/>
            <person name="Motone F"/>
            <person name="Kageyama Y"/>
            <person name="Nozu R"/>
            <person name="Adachi N"/>
            <person name="Nishimura O"/>
            <person name="Nakagawa R"/>
            <person name="Tanegashima C"/>
            <person name="Kiyatake I"/>
            <person name="Matsumoto R"/>
            <person name="Murakumo K"/>
            <person name="Nishida K"/>
            <person name="Terakita A"/>
            <person name="Kuratani S"/>
            <person name="Sato K"/>
            <person name="Hyodo S Kuraku.S."/>
        </authorList>
    </citation>
    <scope>NUCLEOTIDE SEQUENCE [LARGE SCALE GENOMIC DNA]</scope>
</reference>
<evidence type="ECO:0000313" key="13">
    <source>
        <dbReference type="Proteomes" id="UP000288216"/>
    </source>
</evidence>
<evidence type="ECO:0000256" key="3">
    <source>
        <dbReference type="ARBA" id="ARBA00022679"/>
    </source>
</evidence>
<dbReference type="GO" id="GO:0010629">
    <property type="term" value="P:negative regulation of gene expression"/>
    <property type="evidence" value="ECO:0007669"/>
    <property type="project" value="TreeGrafter"/>
</dbReference>
<dbReference type="InterPro" id="IPR035979">
    <property type="entry name" value="RBD_domain_sf"/>
</dbReference>
<dbReference type="InterPro" id="IPR034464">
    <property type="entry name" value="PAR10_RRM1_2"/>
</dbReference>
<gene>
    <name evidence="12" type="ORF">scyTo_0017879</name>
</gene>
<dbReference type="OrthoDB" id="6133115at2759"/>
<dbReference type="Pfam" id="PF23085">
    <property type="entry name" value="RRM_PARP14_3"/>
    <property type="match status" value="2"/>
</dbReference>
<dbReference type="InterPro" id="IPR052056">
    <property type="entry name" value="Mono-ARTD/PARP"/>
</dbReference>
<dbReference type="EC" id="2.4.2.-" evidence="8"/>
<dbReference type="PROSITE" id="PS51059">
    <property type="entry name" value="PARP_CATALYTIC"/>
    <property type="match status" value="1"/>
</dbReference>
<comment type="subcellular location">
    <subcellularLocation>
        <location evidence="1">Nucleus</location>
    </subcellularLocation>
</comment>
<evidence type="ECO:0000256" key="9">
    <source>
        <dbReference type="SAM" id="MobiDB-lite"/>
    </source>
</evidence>
<dbReference type="Pfam" id="PF00644">
    <property type="entry name" value="PARP"/>
    <property type="match status" value="1"/>
</dbReference>
<dbReference type="PANTHER" id="PTHR14453">
    <property type="entry name" value="PARP/ZINC FINGER CCCH TYPE DOMAIN CONTAINING PROTEIN"/>
    <property type="match status" value="1"/>
</dbReference>
<keyword evidence="3 8" id="KW-0808">Transferase</keyword>
<dbReference type="GO" id="GO:0003723">
    <property type="term" value="F:RNA binding"/>
    <property type="evidence" value="ECO:0007669"/>
    <property type="project" value="UniProtKB-UniRule"/>
</dbReference>
<dbReference type="Gene3D" id="3.90.228.10">
    <property type="match status" value="1"/>
</dbReference>
<comment type="caution">
    <text evidence="12">The sequence shown here is derived from an EMBL/GenBank/DDBJ whole genome shotgun (WGS) entry which is preliminary data.</text>
</comment>